<name>A0A1A8RLN2_9TELE</name>
<sequence>WSTASEEKSAAATQVVSSSTLMHLGCVPTLDEIVCDPEGQTEFGLLENKCPNACIFLDCLHIMRKNDTHTHT</sequence>
<protein>
    <submittedName>
        <fullName evidence="1">YqaJ-like viral recombinase domain</fullName>
    </submittedName>
</protein>
<reference evidence="1" key="2">
    <citation type="submission" date="2016-06" db="EMBL/GenBank/DDBJ databases">
        <title>The genome of a short-lived fish provides insights into sex chromosome evolution and the genetic control of aging.</title>
        <authorList>
            <person name="Reichwald K."/>
            <person name="Felder M."/>
            <person name="Petzold A."/>
            <person name="Koch P."/>
            <person name="Groth M."/>
            <person name="Platzer M."/>
        </authorList>
    </citation>
    <scope>NUCLEOTIDE SEQUENCE</scope>
    <source>
        <tissue evidence="1">Brain</tissue>
    </source>
</reference>
<dbReference type="EMBL" id="HAEH01017751">
    <property type="protein sequence ID" value="SBS06612.1"/>
    <property type="molecule type" value="Transcribed_RNA"/>
</dbReference>
<organism evidence="1">
    <name type="scientific">Nothobranchius rachovii</name>
    <name type="common">bluefin notho</name>
    <dbReference type="NCBI Taxonomy" id="451742"/>
    <lineage>
        <taxon>Eukaryota</taxon>
        <taxon>Metazoa</taxon>
        <taxon>Chordata</taxon>
        <taxon>Craniata</taxon>
        <taxon>Vertebrata</taxon>
        <taxon>Euteleostomi</taxon>
        <taxon>Actinopterygii</taxon>
        <taxon>Neopterygii</taxon>
        <taxon>Teleostei</taxon>
        <taxon>Neoteleostei</taxon>
        <taxon>Acanthomorphata</taxon>
        <taxon>Ovalentaria</taxon>
        <taxon>Atherinomorphae</taxon>
        <taxon>Cyprinodontiformes</taxon>
        <taxon>Nothobranchiidae</taxon>
        <taxon>Nothobranchius</taxon>
    </lineage>
</organism>
<dbReference type="AlphaFoldDB" id="A0A1A8RLN2"/>
<feature type="non-terminal residue" evidence="1">
    <location>
        <position position="72"/>
    </location>
</feature>
<feature type="non-terminal residue" evidence="1">
    <location>
        <position position="1"/>
    </location>
</feature>
<proteinExistence type="predicted"/>
<gene>
    <name evidence="1" type="primary">Nfu_g_1_026122</name>
</gene>
<evidence type="ECO:0000313" key="1">
    <source>
        <dbReference type="EMBL" id="SBS06612.1"/>
    </source>
</evidence>
<accession>A0A1A8RLN2</accession>
<reference evidence="1" key="1">
    <citation type="submission" date="2016-05" db="EMBL/GenBank/DDBJ databases">
        <authorList>
            <person name="Lavstsen T."/>
            <person name="Jespersen J.S."/>
        </authorList>
    </citation>
    <scope>NUCLEOTIDE SEQUENCE</scope>
    <source>
        <tissue evidence="1">Brain</tissue>
    </source>
</reference>